<evidence type="ECO:0000256" key="1">
    <source>
        <dbReference type="SAM" id="Phobius"/>
    </source>
</evidence>
<evidence type="ECO:0000313" key="5">
    <source>
        <dbReference type="Proteomes" id="UP000265724"/>
    </source>
</evidence>
<dbReference type="RefSeq" id="WP_119087995.1">
    <property type="nucleotide sequence ID" value="NZ_QXIV01000047.1"/>
</dbReference>
<feature type="domain" description="EamA" evidence="2">
    <location>
        <begin position="172"/>
        <end position="318"/>
    </location>
</feature>
<feature type="transmembrane region" description="Helical" evidence="1">
    <location>
        <begin position="279"/>
        <end position="296"/>
    </location>
</feature>
<dbReference type="Pfam" id="PF00892">
    <property type="entry name" value="EamA"/>
    <property type="match status" value="2"/>
</dbReference>
<keyword evidence="1" id="KW-1133">Transmembrane helix</keyword>
<dbReference type="GO" id="GO:0016020">
    <property type="term" value="C:membrane"/>
    <property type="evidence" value="ECO:0007669"/>
    <property type="project" value="InterPro"/>
</dbReference>
<name>A0A398DA62_9BACT</name>
<dbReference type="AlphaFoldDB" id="A0A398DA62"/>
<dbReference type="EMBL" id="QXIX01000055">
    <property type="protein sequence ID" value="RIE12426.1"/>
    <property type="molecule type" value="Genomic_DNA"/>
</dbReference>
<dbReference type="InterPro" id="IPR000620">
    <property type="entry name" value="EamA_dom"/>
</dbReference>
<dbReference type="PANTHER" id="PTHR22911">
    <property type="entry name" value="ACYL-MALONYL CONDENSING ENZYME-RELATED"/>
    <property type="match status" value="1"/>
</dbReference>
<feature type="transmembrane region" description="Helical" evidence="1">
    <location>
        <begin position="142"/>
        <end position="161"/>
    </location>
</feature>
<comment type="caution">
    <text evidence="3">The sequence shown here is derived from an EMBL/GenBank/DDBJ whole genome shotgun (WGS) entry which is preliminary data.</text>
</comment>
<evidence type="ECO:0000313" key="4">
    <source>
        <dbReference type="EMBL" id="RIE12426.1"/>
    </source>
</evidence>
<dbReference type="Proteomes" id="UP000265724">
    <property type="component" value="Unassembled WGS sequence"/>
</dbReference>
<feature type="transmembrane region" description="Helical" evidence="1">
    <location>
        <begin position="247"/>
        <end position="267"/>
    </location>
</feature>
<sequence length="333" mass="36019">MKQTTLSQEQQVASSVRDRSDLARGYPIAVASAIILSTTAIFIRYLTQTYNMPALVLAFWRDSFVALTMLIVLAILHPRLLHVERRHAGYLVAYGLILTMFNSFWTLSVSLNGAAVSTVLSYSSAAFTALLARWLLKERLGWVKIVTIAGCLGGCVLVSGALEPGAWQGNLTGIVTGTLSGLWYAGYSLMGRSASQRGLNPWTTLLYTFAFAACFLLLLNLSFGRFLPGAAVRPADLLWLGKAARGWFILFLLAAGPTLAGFGLYNVSLGYLPSSVANLILTLEPAFTAVIAYVVLDEHLNGIQIAGSLLILGGVVFLRVYESRHSIQVPITP</sequence>
<dbReference type="EMBL" id="QXIW01000031">
    <property type="protein sequence ID" value="RIE12292.1"/>
    <property type="molecule type" value="Genomic_DNA"/>
</dbReference>
<evidence type="ECO:0000313" key="3">
    <source>
        <dbReference type="EMBL" id="RIE12292.1"/>
    </source>
</evidence>
<feature type="transmembrane region" description="Helical" evidence="1">
    <location>
        <begin position="205"/>
        <end position="227"/>
    </location>
</feature>
<feature type="transmembrane region" description="Helical" evidence="1">
    <location>
        <begin position="167"/>
        <end position="185"/>
    </location>
</feature>
<keyword evidence="1" id="KW-0472">Membrane</keyword>
<keyword evidence="1" id="KW-0812">Transmembrane</keyword>
<keyword evidence="5" id="KW-1185">Reference proteome</keyword>
<feature type="transmembrane region" description="Helical" evidence="1">
    <location>
        <begin position="88"/>
        <end position="107"/>
    </location>
</feature>
<feature type="transmembrane region" description="Helical" evidence="1">
    <location>
        <begin position="26"/>
        <end position="46"/>
    </location>
</feature>
<evidence type="ECO:0000313" key="6">
    <source>
        <dbReference type="Proteomes" id="UP000266042"/>
    </source>
</evidence>
<proteinExistence type="predicted"/>
<feature type="transmembrane region" description="Helical" evidence="1">
    <location>
        <begin position="302"/>
        <end position="321"/>
    </location>
</feature>
<feature type="transmembrane region" description="Helical" evidence="1">
    <location>
        <begin position="58"/>
        <end position="76"/>
    </location>
</feature>
<organism evidence="3 6">
    <name type="scientific">Candidatus Cryosericum hinesii</name>
    <dbReference type="NCBI Taxonomy" id="2290915"/>
    <lineage>
        <taxon>Bacteria</taxon>
        <taxon>Pseudomonadati</taxon>
        <taxon>Caldisericota/Cryosericota group</taxon>
        <taxon>Candidatus Cryosericota</taxon>
        <taxon>Candidatus Cryosericia</taxon>
        <taxon>Candidatus Cryosericales</taxon>
        <taxon>Candidatus Cryosericaceae</taxon>
        <taxon>Candidatus Cryosericum</taxon>
    </lineage>
</organism>
<accession>A0A398DA62</accession>
<feature type="transmembrane region" description="Helical" evidence="1">
    <location>
        <begin position="113"/>
        <end position="135"/>
    </location>
</feature>
<protein>
    <submittedName>
        <fullName evidence="3">DMT family transporter</fullName>
    </submittedName>
</protein>
<dbReference type="Proteomes" id="UP000266042">
    <property type="component" value="Unassembled WGS sequence"/>
</dbReference>
<dbReference type="Gene3D" id="1.10.3730.20">
    <property type="match status" value="2"/>
</dbReference>
<dbReference type="SUPFAM" id="SSF103481">
    <property type="entry name" value="Multidrug resistance efflux transporter EmrE"/>
    <property type="match status" value="2"/>
</dbReference>
<gene>
    <name evidence="4" type="ORF">SMC2_07435</name>
    <name evidence="3" type="ORF">SMC3_07825</name>
</gene>
<evidence type="ECO:0000259" key="2">
    <source>
        <dbReference type="Pfam" id="PF00892"/>
    </source>
</evidence>
<reference evidence="5 6" key="1">
    <citation type="submission" date="2018-09" db="EMBL/GenBank/DDBJ databases">
        <title>Discovery and Ecogenomic Context for Candidatus Cryosericales, a Global Caldiserica Order Active in Thawing Permafrost.</title>
        <authorList>
            <person name="Martinez M.A."/>
            <person name="Woodcroft B.J."/>
            <person name="Ignacio Espinoza J.C."/>
            <person name="Zayed A."/>
            <person name="Singleton C.M."/>
            <person name="Boyd J."/>
            <person name="Li Y.-F."/>
            <person name="Purvine S."/>
            <person name="Maughan H."/>
            <person name="Hodgkins S.B."/>
            <person name="Anderson D."/>
            <person name="Sederholm M."/>
            <person name="Temperton B."/>
            <person name="Saleska S.R."/>
            <person name="Tyson G.W."/>
            <person name="Rich V.I."/>
        </authorList>
    </citation>
    <scope>NUCLEOTIDE SEQUENCE [LARGE SCALE GENOMIC DNA]</scope>
    <source>
        <strain evidence="4 5">SMC2</strain>
        <strain evidence="3 6">SMC3</strain>
    </source>
</reference>
<dbReference type="InterPro" id="IPR037185">
    <property type="entry name" value="EmrE-like"/>
</dbReference>
<feature type="domain" description="EamA" evidence="2">
    <location>
        <begin position="25"/>
        <end position="159"/>
    </location>
</feature>